<gene>
    <name evidence="3" type="ORF">PBLR_11015</name>
</gene>
<dbReference type="Gene3D" id="3.10.290.10">
    <property type="entry name" value="RNA-binding S4 domain"/>
    <property type="match status" value="1"/>
</dbReference>
<dbReference type="EMBL" id="LS992241">
    <property type="protein sequence ID" value="SYX82593.1"/>
    <property type="molecule type" value="Genomic_DNA"/>
</dbReference>
<dbReference type="PROSITE" id="PS50889">
    <property type="entry name" value="S4"/>
    <property type="match status" value="1"/>
</dbReference>
<evidence type="ECO:0000256" key="1">
    <source>
        <dbReference type="PROSITE-ProRule" id="PRU00182"/>
    </source>
</evidence>
<dbReference type="CDD" id="cd00165">
    <property type="entry name" value="S4"/>
    <property type="match status" value="1"/>
</dbReference>
<evidence type="ECO:0000313" key="3">
    <source>
        <dbReference type="EMBL" id="SYX82593.1"/>
    </source>
</evidence>
<dbReference type="InterPro" id="IPR036986">
    <property type="entry name" value="S4_RNA-bd_sf"/>
</dbReference>
<dbReference type="Proteomes" id="UP000304148">
    <property type="component" value="Chromosome"/>
</dbReference>
<dbReference type="Gene3D" id="3.30.1370.160">
    <property type="match status" value="1"/>
</dbReference>
<dbReference type="InterPro" id="IPR002942">
    <property type="entry name" value="S4_RNA-bd"/>
</dbReference>
<evidence type="ECO:0000313" key="4">
    <source>
        <dbReference type="Proteomes" id="UP000304148"/>
    </source>
</evidence>
<dbReference type="PANTHER" id="PTHR13633:SF3">
    <property type="entry name" value="MITOCHONDRIAL TRANSCRIPTION RESCUE FACTOR 1"/>
    <property type="match status" value="1"/>
</dbReference>
<proteinExistence type="predicted"/>
<dbReference type="Pfam" id="PF17774">
    <property type="entry name" value="YlmH_RBD"/>
    <property type="match status" value="1"/>
</dbReference>
<dbReference type="GO" id="GO:0003723">
    <property type="term" value="F:RNA binding"/>
    <property type="evidence" value="ECO:0007669"/>
    <property type="project" value="UniProtKB-KW"/>
</dbReference>
<dbReference type="SMART" id="SM00363">
    <property type="entry name" value="S4"/>
    <property type="match status" value="1"/>
</dbReference>
<evidence type="ECO:0000259" key="2">
    <source>
        <dbReference type="SMART" id="SM00363"/>
    </source>
</evidence>
<dbReference type="AlphaFoldDB" id="A0A383R726"/>
<dbReference type="SUPFAM" id="SSF55174">
    <property type="entry name" value="Alpha-L RNA-binding motif"/>
    <property type="match status" value="1"/>
</dbReference>
<dbReference type="InterPro" id="IPR012677">
    <property type="entry name" value="Nucleotide-bd_a/b_plait_sf"/>
</dbReference>
<reference evidence="4" key="1">
    <citation type="submission" date="2018-08" db="EMBL/GenBank/DDBJ databases">
        <authorList>
            <person name="Chevrot R."/>
        </authorList>
    </citation>
    <scope>NUCLEOTIDE SEQUENCE [LARGE SCALE GENOMIC DNA]</scope>
</reference>
<protein>
    <recommendedName>
        <fullName evidence="2">RNA-binding S4 domain-containing protein</fullName>
    </recommendedName>
</protein>
<feature type="domain" description="RNA-binding S4" evidence="2">
    <location>
        <begin position="186"/>
        <end position="243"/>
    </location>
</feature>
<dbReference type="InterPro" id="IPR040591">
    <property type="entry name" value="RqcP2_RBD"/>
</dbReference>
<sequence>MTANENIYSHFHPDERVFVDRAAEWVERAAQVHEIRRTDFLDPRQAFIVSTLVNRNADVQLRLDGGHEHAERKRALIAPDYVYADGEEMGMHVLQITSSDRNWGQLEHGDFLGAVLGLGIKRDKIGDIHVNDDRCHIVITEEIGAFLDTHLRQVHRVNVMTEIVPLSELRTTDAELNMMSISVASLRLDGIASDVFRLSRTKIVTPIKAGRCKVNWKVEENPSTQLQAGDVVSLQGFGRFKVIEIEGVSKKGRMRISVGTYTR</sequence>
<keyword evidence="1" id="KW-0694">RNA-binding</keyword>
<dbReference type="RefSeq" id="WP_138184904.1">
    <property type="nucleotide sequence ID" value="NZ_LS992241.1"/>
</dbReference>
<dbReference type="Gene3D" id="3.30.70.330">
    <property type="match status" value="1"/>
</dbReference>
<name>A0A383R726_PAEAL</name>
<accession>A0A383R726</accession>
<dbReference type="PANTHER" id="PTHR13633">
    <property type="entry name" value="MITOCHONDRIAL TRANSCRIPTION RESCUE FACTOR 1"/>
    <property type="match status" value="1"/>
</dbReference>
<organism evidence="3 4">
    <name type="scientific">Paenibacillus alvei</name>
    <name type="common">Bacillus alvei</name>
    <dbReference type="NCBI Taxonomy" id="44250"/>
    <lineage>
        <taxon>Bacteria</taxon>
        <taxon>Bacillati</taxon>
        <taxon>Bacillota</taxon>
        <taxon>Bacilli</taxon>
        <taxon>Bacillales</taxon>
        <taxon>Paenibacillaceae</taxon>
        <taxon>Paenibacillus</taxon>
    </lineage>
</organism>